<protein>
    <submittedName>
        <fullName evidence="1">Uncharacterized protein</fullName>
    </submittedName>
</protein>
<name>A0A1Y6K4Z4_9CHLR</name>
<accession>A0A1Y6K4Z4</accession>
<keyword evidence="2" id="KW-1185">Reference proteome</keyword>
<evidence type="ECO:0000313" key="1">
    <source>
        <dbReference type="EMBL" id="SMX53110.1"/>
    </source>
</evidence>
<organism evidence="1 2">
    <name type="scientific">Candidatus Brevifilum fermentans</name>
    <dbReference type="NCBI Taxonomy" id="1986204"/>
    <lineage>
        <taxon>Bacteria</taxon>
        <taxon>Bacillati</taxon>
        <taxon>Chloroflexota</taxon>
        <taxon>Anaerolineae</taxon>
        <taxon>Anaerolineales</taxon>
        <taxon>Anaerolineaceae</taxon>
        <taxon>Candidatus Brevifilum</taxon>
    </lineage>
</organism>
<dbReference type="Proteomes" id="UP000195514">
    <property type="component" value="Chromosome I"/>
</dbReference>
<sequence>MIIDWKWMDSFIRCLTPVVFPRYQDTALIDVKINPIIIPSESDIYSDTVGDHGDARQARQA</sequence>
<reference evidence="2" key="1">
    <citation type="submission" date="2017-05" db="EMBL/GenBank/DDBJ databases">
        <authorList>
            <person name="Kirkegaard R."/>
            <person name="Mcilroy J S."/>
        </authorList>
    </citation>
    <scope>NUCLEOTIDE SEQUENCE [LARGE SCALE GENOMIC DNA]</scope>
</reference>
<evidence type="ECO:0000313" key="2">
    <source>
        <dbReference type="Proteomes" id="UP000195514"/>
    </source>
</evidence>
<dbReference type="KEGG" id="abat:CFX1CAM_0044"/>
<dbReference type="EMBL" id="LT859958">
    <property type="protein sequence ID" value="SMX53110.1"/>
    <property type="molecule type" value="Genomic_DNA"/>
</dbReference>
<proteinExistence type="predicted"/>
<gene>
    <name evidence="1" type="ORF">CFX1CAM_0044</name>
</gene>
<dbReference type="AlphaFoldDB" id="A0A1Y6K4Z4"/>